<evidence type="ECO:0008006" key="3">
    <source>
        <dbReference type="Google" id="ProtNLM"/>
    </source>
</evidence>
<accession>A0ABR4AU64</accession>
<protein>
    <recommendedName>
        <fullName evidence="3">Secreted protein</fullName>
    </recommendedName>
</protein>
<name>A0ABR4AU64_9LECA</name>
<proteinExistence type="predicted"/>
<keyword evidence="2" id="KW-1185">Reference proteome</keyword>
<dbReference type="EMBL" id="JBHFEH010000068">
    <property type="protein sequence ID" value="KAL2049237.1"/>
    <property type="molecule type" value="Genomic_DNA"/>
</dbReference>
<organism evidence="1 2">
    <name type="scientific">Lepraria finkii</name>
    <dbReference type="NCBI Taxonomy" id="1340010"/>
    <lineage>
        <taxon>Eukaryota</taxon>
        <taxon>Fungi</taxon>
        <taxon>Dikarya</taxon>
        <taxon>Ascomycota</taxon>
        <taxon>Pezizomycotina</taxon>
        <taxon>Lecanoromycetes</taxon>
        <taxon>OSLEUM clade</taxon>
        <taxon>Lecanoromycetidae</taxon>
        <taxon>Lecanorales</taxon>
        <taxon>Lecanorineae</taxon>
        <taxon>Stereocaulaceae</taxon>
        <taxon>Lepraria</taxon>
    </lineage>
</organism>
<dbReference type="Proteomes" id="UP001590951">
    <property type="component" value="Unassembled WGS sequence"/>
</dbReference>
<sequence>MMIVALGAVSASEDASPLHPTTLYAFVAASNCEVSNSTHDTMLPFIPSMEPGSADNQSRFAANKTFGSRRSSSVINPFIGFAQASISSIDTAADLCSTETCSHVSLGDTRLN</sequence>
<evidence type="ECO:0000313" key="2">
    <source>
        <dbReference type="Proteomes" id="UP001590951"/>
    </source>
</evidence>
<gene>
    <name evidence="1" type="ORF">ABVK25_010504</name>
</gene>
<evidence type="ECO:0000313" key="1">
    <source>
        <dbReference type="EMBL" id="KAL2049237.1"/>
    </source>
</evidence>
<reference evidence="1 2" key="1">
    <citation type="submission" date="2024-09" db="EMBL/GenBank/DDBJ databases">
        <title>Rethinking Asexuality: The Enigmatic Case of Functional Sexual Genes in Lepraria (Stereocaulaceae).</title>
        <authorList>
            <person name="Doellman M."/>
            <person name="Sun Y."/>
            <person name="Barcenas-Pena A."/>
            <person name="Lumbsch H.T."/>
            <person name="Grewe F."/>
        </authorList>
    </citation>
    <scope>NUCLEOTIDE SEQUENCE [LARGE SCALE GENOMIC DNA]</scope>
    <source>
        <strain evidence="1 2">Grewe 0041</strain>
    </source>
</reference>
<comment type="caution">
    <text evidence="1">The sequence shown here is derived from an EMBL/GenBank/DDBJ whole genome shotgun (WGS) entry which is preliminary data.</text>
</comment>